<dbReference type="AlphaFoldDB" id="A0A0C3EBQ9"/>
<accession>A0A0C3EBQ9</accession>
<keyword evidence="1" id="KW-0238">DNA-binding</keyword>
<feature type="domain" description="OmpR/PhoB-type" evidence="3">
    <location>
        <begin position="27"/>
        <end position="96"/>
    </location>
</feature>
<dbReference type="Proteomes" id="UP000031977">
    <property type="component" value="Unassembled WGS sequence"/>
</dbReference>
<dbReference type="SUPFAM" id="SSF46894">
    <property type="entry name" value="C-terminal effector domain of the bipartite response regulators"/>
    <property type="match status" value="1"/>
</dbReference>
<dbReference type="InterPro" id="IPR016032">
    <property type="entry name" value="Sig_transdc_resp-reg_C-effctor"/>
</dbReference>
<evidence type="ECO:0000256" key="2">
    <source>
        <dbReference type="SAM" id="Phobius"/>
    </source>
</evidence>
<keyword evidence="5" id="KW-1185">Reference proteome</keyword>
<keyword evidence="2" id="KW-1133">Transmembrane helix</keyword>
<proteinExistence type="predicted"/>
<dbReference type="GO" id="GO:0003677">
    <property type="term" value="F:DNA binding"/>
    <property type="evidence" value="ECO:0007669"/>
    <property type="project" value="UniProtKB-KW"/>
</dbReference>
<dbReference type="OrthoDB" id="5901560at2"/>
<dbReference type="STRING" id="50718.SU60_05050"/>
<dbReference type="InterPro" id="IPR001867">
    <property type="entry name" value="OmpR/PhoB-type_DNA-bd"/>
</dbReference>
<evidence type="ECO:0000256" key="1">
    <source>
        <dbReference type="ARBA" id="ARBA00023125"/>
    </source>
</evidence>
<dbReference type="GO" id="GO:0006355">
    <property type="term" value="P:regulation of DNA-templated transcription"/>
    <property type="evidence" value="ECO:0007669"/>
    <property type="project" value="InterPro"/>
</dbReference>
<evidence type="ECO:0000313" key="4">
    <source>
        <dbReference type="EMBL" id="KIN11878.1"/>
    </source>
</evidence>
<reference evidence="4 5" key="1">
    <citation type="submission" date="2015-01" db="EMBL/GenBank/DDBJ databases">
        <title>Draft genome of Vibrio mytili type strain CAIM 528.</title>
        <authorList>
            <person name="Gonzalez-Castillo A."/>
            <person name="Gomez-Gil B."/>
            <person name="Enciso-Ibarra J."/>
        </authorList>
    </citation>
    <scope>NUCLEOTIDE SEQUENCE [LARGE SCALE GENOMIC DNA]</scope>
    <source>
        <strain evidence="4 5">CAIM 528</strain>
    </source>
</reference>
<dbReference type="Gene3D" id="1.10.10.10">
    <property type="entry name" value="Winged helix-like DNA-binding domain superfamily/Winged helix DNA-binding domain"/>
    <property type="match status" value="1"/>
</dbReference>
<feature type="transmembrane region" description="Helical" evidence="2">
    <location>
        <begin position="154"/>
        <end position="176"/>
    </location>
</feature>
<protein>
    <recommendedName>
        <fullName evidence="3">OmpR/PhoB-type domain-containing protein</fullName>
    </recommendedName>
</protein>
<dbReference type="GO" id="GO:0000160">
    <property type="term" value="P:phosphorelay signal transduction system"/>
    <property type="evidence" value="ECO:0007669"/>
    <property type="project" value="InterPro"/>
</dbReference>
<keyword evidence="2" id="KW-0812">Transmembrane</keyword>
<dbReference type="EMBL" id="JXOK01000010">
    <property type="protein sequence ID" value="KIN11878.1"/>
    <property type="molecule type" value="Genomic_DNA"/>
</dbReference>
<dbReference type="Pfam" id="PF00486">
    <property type="entry name" value="Trans_reg_C"/>
    <property type="match status" value="1"/>
</dbReference>
<evidence type="ECO:0000259" key="3">
    <source>
        <dbReference type="Pfam" id="PF00486"/>
    </source>
</evidence>
<gene>
    <name evidence="4" type="ORF">SU60_05050</name>
</gene>
<evidence type="ECO:0000313" key="5">
    <source>
        <dbReference type="Proteomes" id="UP000031977"/>
    </source>
</evidence>
<sequence>MSDNCIYVSVSEDGGSYFIIVDEVKYKCSYSESAILSNLLANKGKFYTKEELATIGWPNKLVSKNSVPVAIANVRKIFKSHTNLDVITNEKNKGYTVLTDKVQLTETGIAVDAKDSVPQSVSISESEQNTASKQTDAQSAAIEKKFQFGSVKRIALLGLGYPLLIVNIALLMLLIFGGRTPPKPAVVDVIDSDHHVAIYTKDNQAFSSLISTESDNDKVAVNTSTLQIIIEKAIHDNKSVVFVNTVSNGVVVDCLQDKELFSYSGNDLEAIVANLKTKGCKI</sequence>
<dbReference type="RefSeq" id="WP_041154604.1">
    <property type="nucleotide sequence ID" value="NZ_CBCRVP010000003.1"/>
</dbReference>
<name>A0A0C3EBQ9_9VIBR</name>
<dbReference type="InterPro" id="IPR036388">
    <property type="entry name" value="WH-like_DNA-bd_sf"/>
</dbReference>
<comment type="caution">
    <text evidence="4">The sequence shown here is derived from an EMBL/GenBank/DDBJ whole genome shotgun (WGS) entry which is preliminary data.</text>
</comment>
<keyword evidence="2" id="KW-0472">Membrane</keyword>
<organism evidence="4 5">
    <name type="scientific">Vibrio mytili</name>
    <dbReference type="NCBI Taxonomy" id="50718"/>
    <lineage>
        <taxon>Bacteria</taxon>
        <taxon>Pseudomonadati</taxon>
        <taxon>Pseudomonadota</taxon>
        <taxon>Gammaproteobacteria</taxon>
        <taxon>Vibrionales</taxon>
        <taxon>Vibrionaceae</taxon>
        <taxon>Vibrio</taxon>
    </lineage>
</organism>